<dbReference type="EMBL" id="FNTH01000001">
    <property type="protein sequence ID" value="SED20788.1"/>
    <property type="molecule type" value="Genomic_DNA"/>
</dbReference>
<organism evidence="3 4">
    <name type="scientific">Bradyrhizobium erythrophlei</name>
    <dbReference type="NCBI Taxonomy" id="1437360"/>
    <lineage>
        <taxon>Bacteria</taxon>
        <taxon>Pseudomonadati</taxon>
        <taxon>Pseudomonadota</taxon>
        <taxon>Alphaproteobacteria</taxon>
        <taxon>Hyphomicrobiales</taxon>
        <taxon>Nitrobacteraceae</taxon>
        <taxon>Bradyrhizobium</taxon>
    </lineage>
</organism>
<evidence type="ECO:0000313" key="3">
    <source>
        <dbReference type="EMBL" id="SED20788.1"/>
    </source>
</evidence>
<protein>
    <submittedName>
        <fullName evidence="3">Caspase domain-containing protein</fullName>
    </submittedName>
</protein>
<dbReference type="AlphaFoldDB" id="A0A1H4YTY2"/>
<dbReference type="PANTHER" id="PTHR48104">
    <property type="entry name" value="METACASPASE-4"/>
    <property type="match status" value="1"/>
</dbReference>
<evidence type="ECO:0000256" key="1">
    <source>
        <dbReference type="SAM" id="MobiDB-lite"/>
    </source>
</evidence>
<reference evidence="3 4" key="1">
    <citation type="submission" date="2016-10" db="EMBL/GenBank/DDBJ databases">
        <authorList>
            <person name="de Groot N.N."/>
        </authorList>
    </citation>
    <scope>NUCLEOTIDE SEQUENCE [LARGE SCALE GENOMIC DNA]</scope>
    <source>
        <strain evidence="3 4">MT12</strain>
    </source>
</reference>
<dbReference type="InterPro" id="IPR029030">
    <property type="entry name" value="Caspase-like_dom_sf"/>
</dbReference>
<feature type="domain" description="Peptidase C14 caspase" evidence="2">
    <location>
        <begin position="16"/>
        <end position="290"/>
    </location>
</feature>
<dbReference type="Pfam" id="PF00656">
    <property type="entry name" value="Peptidase_C14"/>
    <property type="match status" value="1"/>
</dbReference>
<dbReference type="Proteomes" id="UP000198992">
    <property type="component" value="Unassembled WGS sequence"/>
</dbReference>
<dbReference type="RefSeq" id="WP_092118266.1">
    <property type="nucleotide sequence ID" value="NZ_FNTH01000001.1"/>
</dbReference>
<evidence type="ECO:0000259" key="2">
    <source>
        <dbReference type="Pfam" id="PF00656"/>
    </source>
</evidence>
<dbReference type="InterPro" id="IPR050452">
    <property type="entry name" value="Metacaspase"/>
</dbReference>
<dbReference type="Gene3D" id="3.40.50.1460">
    <property type="match status" value="1"/>
</dbReference>
<dbReference type="InterPro" id="IPR011600">
    <property type="entry name" value="Pept_C14_caspase"/>
</dbReference>
<name>A0A1H4YTY2_9BRAD</name>
<dbReference type="PANTHER" id="PTHR48104:SF30">
    <property type="entry name" value="METACASPASE-1"/>
    <property type="match status" value="1"/>
</dbReference>
<gene>
    <name evidence="3" type="ORF">SAMN05444164_4073</name>
</gene>
<proteinExistence type="predicted"/>
<dbReference type="GO" id="GO:0004197">
    <property type="term" value="F:cysteine-type endopeptidase activity"/>
    <property type="evidence" value="ECO:0007669"/>
    <property type="project" value="InterPro"/>
</dbReference>
<feature type="compositionally biased region" description="Polar residues" evidence="1">
    <location>
        <begin position="323"/>
        <end position="342"/>
    </location>
</feature>
<dbReference type="OrthoDB" id="6872474at2"/>
<evidence type="ECO:0000313" key="4">
    <source>
        <dbReference type="Proteomes" id="UP000198992"/>
    </source>
</evidence>
<accession>A0A1H4YTY2</accession>
<dbReference type="GO" id="GO:0005737">
    <property type="term" value="C:cytoplasm"/>
    <property type="evidence" value="ECO:0007669"/>
    <property type="project" value="TreeGrafter"/>
</dbReference>
<dbReference type="SUPFAM" id="SSF52129">
    <property type="entry name" value="Caspase-like"/>
    <property type="match status" value="1"/>
</dbReference>
<sequence length="459" mass="49584">MSQGFSLHIGLNGVDASKYNGWAGTLAGCINDANAMETICQSQGFTTQKLLDGEATADAILGAIGQAAYNLQSGDTCVISYSGHGGQVPDTTGDSPNGLDDTWVAYDRMVLGHELYNLWGQFAANVRIEVYSDSCHSGTVIRELFIPTGVRWPQSKRKAIPIFPQGRGLQNLKSVYGRAANTRARGPAPDVAAIRKRSIPPAIALDVFERDMPMYEAAQWTRKRGEITASVILISGCQDNQESQDGQSNGLFTEKLLSIWDGGNFTGSLPQFHQAILALMPPEQTPNYFAVGVDDDVFTNSKPLTIVVDERTPATGQPAKPPTAQQGPVVTGPNTYDRSRNNGPAFNVKPGTNAYYAFEITSDPNCFGYPAQRTASNFYASWNDPKVKSRFTGATYNLPSYAWEALRNNSALYFRILTASTFDLTRWDNYATSTADSDATSAPVISVSGAMASPPLVPV</sequence>
<dbReference type="GO" id="GO:0006508">
    <property type="term" value="P:proteolysis"/>
    <property type="evidence" value="ECO:0007669"/>
    <property type="project" value="InterPro"/>
</dbReference>
<feature type="region of interest" description="Disordered" evidence="1">
    <location>
        <begin position="313"/>
        <end position="342"/>
    </location>
</feature>